<gene>
    <name evidence="5" type="primary">AUGUSTUS-3.0.2_12006</name>
    <name evidence="5" type="ORF">TcasGA2_TC012006</name>
</gene>
<dbReference type="PANTHER" id="PTHR28052">
    <property type="entry name" value="UPF0545 PROTEIN C22ORF39"/>
    <property type="match status" value="1"/>
</dbReference>
<dbReference type="OrthoDB" id="5946508at2759"/>
<reference evidence="5 6" key="1">
    <citation type="journal article" date="2008" name="Nature">
        <title>The genome of the model beetle and pest Tribolium castaneum.</title>
        <authorList>
            <consortium name="Tribolium Genome Sequencing Consortium"/>
            <person name="Richards S."/>
            <person name="Gibbs R.A."/>
            <person name="Weinstock G.M."/>
            <person name="Brown S.J."/>
            <person name="Denell R."/>
            <person name="Beeman R.W."/>
            <person name="Gibbs R."/>
            <person name="Beeman R.W."/>
            <person name="Brown S.J."/>
            <person name="Bucher G."/>
            <person name="Friedrich M."/>
            <person name="Grimmelikhuijzen C.J."/>
            <person name="Klingler M."/>
            <person name="Lorenzen M."/>
            <person name="Richards S."/>
            <person name="Roth S."/>
            <person name="Schroder R."/>
            <person name="Tautz D."/>
            <person name="Zdobnov E.M."/>
            <person name="Muzny D."/>
            <person name="Gibbs R.A."/>
            <person name="Weinstock G.M."/>
            <person name="Attaway T."/>
            <person name="Bell S."/>
            <person name="Buhay C.J."/>
            <person name="Chandrabose M.N."/>
            <person name="Chavez D."/>
            <person name="Clerk-Blankenburg K.P."/>
            <person name="Cree A."/>
            <person name="Dao M."/>
            <person name="Davis C."/>
            <person name="Chacko J."/>
            <person name="Dinh H."/>
            <person name="Dugan-Rocha S."/>
            <person name="Fowler G."/>
            <person name="Garner T.T."/>
            <person name="Garnes J."/>
            <person name="Gnirke A."/>
            <person name="Hawes A."/>
            <person name="Hernandez J."/>
            <person name="Hines S."/>
            <person name="Holder M."/>
            <person name="Hume J."/>
            <person name="Jhangiani S.N."/>
            <person name="Joshi V."/>
            <person name="Khan Z.M."/>
            <person name="Jackson L."/>
            <person name="Kovar C."/>
            <person name="Kowis A."/>
            <person name="Lee S."/>
            <person name="Lewis L.R."/>
            <person name="Margolis J."/>
            <person name="Morgan M."/>
            <person name="Nazareth L.V."/>
            <person name="Nguyen N."/>
            <person name="Okwuonu G."/>
            <person name="Parker D."/>
            <person name="Richards S."/>
            <person name="Ruiz S.J."/>
            <person name="Santibanez J."/>
            <person name="Savard J."/>
            <person name="Scherer S.E."/>
            <person name="Schneider B."/>
            <person name="Sodergren E."/>
            <person name="Tautz D."/>
            <person name="Vattahil S."/>
            <person name="Villasana D."/>
            <person name="White C.S."/>
            <person name="Wright R."/>
            <person name="Park Y."/>
            <person name="Beeman R.W."/>
            <person name="Lord J."/>
            <person name="Oppert B."/>
            <person name="Lorenzen M."/>
            <person name="Brown S."/>
            <person name="Wang L."/>
            <person name="Savard J."/>
            <person name="Tautz D."/>
            <person name="Richards S."/>
            <person name="Weinstock G."/>
            <person name="Gibbs R.A."/>
            <person name="Liu Y."/>
            <person name="Worley K."/>
            <person name="Weinstock G."/>
            <person name="Elsik C.G."/>
            <person name="Reese J.T."/>
            <person name="Elhaik E."/>
            <person name="Landan G."/>
            <person name="Graur D."/>
            <person name="Arensburger P."/>
            <person name="Atkinson P."/>
            <person name="Beeman R.W."/>
            <person name="Beidler J."/>
            <person name="Brown S.J."/>
            <person name="Demuth J.P."/>
            <person name="Drury D.W."/>
            <person name="Du Y.Z."/>
            <person name="Fujiwara H."/>
            <person name="Lorenzen M."/>
            <person name="Maselli V."/>
            <person name="Osanai M."/>
            <person name="Park Y."/>
            <person name="Robertson H.M."/>
            <person name="Tu Z."/>
            <person name="Wang J.J."/>
            <person name="Wang S."/>
            <person name="Richards S."/>
            <person name="Song H."/>
            <person name="Zhang L."/>
            <person name="Sodergren E."/>
            <person name="Werner D."/>
            <person name="Stanke M."/>
            <person name="Morgenstern B."/>
            <person name="Solovyev V."/>
            <person name="Kosarev P."/>
            <person name="Brown G."/>
            <person name="Chen H.C."/>
            <person name="Ermolaeva O."/>
            <person name="Hlavina W."/>
            <person name="Kapustin Y."/>
            <person name="Kiryutin B."/>
            <person name="Kitts P."/>
            <person name="Maglott D."/>
            <person name="Pruitt K."/>
            <person name="Sapojnikov V."/>
            <person name="Souvorov A."/>
            <person name="Mackey A.J."/>
            <person name="Waterhouse R.M."/>
            <person name="Wyder S."/>
            <person name="Zdobnov E.M."/>
            <person name="Zdobnov E.M."/>
            <person name="Wyder S."/>
            <person name="Kriventseva E.V."/>
            <person name="Kadowaki T."/>
            <person name="Bork P."/>
            <person name="Aranda M."/>
            <person name="Bao R."/>
            <person name="Beermann A."/>
            <person name="Berns N."/>
            <person name="Bolognesi R."/>
            <person name="Bonneton F."/>
            <person name="Bopp D."/>
            <person name="Brown S.J."/>
            <person name="Bucher G."/>
            <person name="Butts T."/>
            <person name="Chaumot A."/>
            <person name="Denell R.E."/>
            <person name="Ferrier D.E."/>
            <person name="Friedrich M."/>
            <person name="Gordon C.M."/>
            <person name="Jindra M."/>
            <person name="Klingler M."/>
            <person name="Lan Q."/>
            <person name="Lattorff H.M."/>
            <person name="Laudet V."/>
            <person name="von Levetsow C."/>
            <person name="Liu Z."/>
            <person name="Lutz R."/>
            <person name="Lynch J.A."/>
            <person name="da Fonseca R.N."/>
            <person name="Posnien N."/>
            <person name="Reuter R."/>
            <person name="Roth S."/>
            <person name="Savard J."/>
            <person name="Schinko J.B."/>
            <person name="Schmitt C."/>
            <person name="Schoppmeier M."/>
            <person name="Schroder R."/>
            <person name="Shippy T.D."/>
            <person name="Simonnet F."/>
            <person name="Marques-Souza H."/>
            <person name="Tautz D."/>
            <person name="Tomoyasu Y."/>
            <person name="Trauner J."/>
            <person name="Van der Zee M."/>
            <person name="Vervoort M."/>
            <person name="Wittkopp N."/>
            <person name="Wimmer E.A."/>
            <person name="Yang X."/>
            <person name="Jones A.K."/>
            <person name="Sattelle D.B."/>
            <person name="Ebert P.R."/>
            <person name="Nelson D."/>
            <person name="Scott J.G."/>
            <person name="Beeman R.W."/>
            <person name="Muthukrishnan S."/>
            <person name="Kramer K.J."/>
            <person name="Arakane Y."/>
            <person name="Beeman R.W."/>
            <person name="Zhu Q."/>
            <person name="Hogenkamp D."/>
            <person name="Dixit R."/>
            <person name="Oppert B."/>
            <person name="Jiang H."/>
            <person name="Zou Z."/>
            <person name="Marshall J."/>
            <person name="Elpidina E."/>
            <person name="Vinokurov K."/>
            <person name="Oppert C."/>
            <person name="Zou Z."/>
            <person name="Evans J."/>
            <person name="Lu Z."/>
            <person name="Zhao P."/>
            <person name="Sumathipala N."/>
            <person name="Altincicek B."/>
            <person name="Vilcinskas A."/>
            <person name="Williams M."/>
            <person name="Hultmark D."/>
            <person name="Hetru C."/>
            <person name="Jiang H."/>
            <person name="Grimmelikhuijzen C.J."/>
            <person name="Hauser F."/>
            <person name="Cazzamali G."/>
            <person name="Williamson M."/>
            <person name="Park Y."/>
            <person name="Li B."/>
            <person name="Tanaka Y."/>
            <person name="Predel R."/>
            <person name="Neupert S."/>
            <person name="Schachtner J."/>
            <person name="Verleyen P."/>
            <person name="Raible F."/>
            <person name="Bork P."/>
            <person name="Friedrich M."/>
            <person name="Walden K.K."/>
            <person name="Robertson H.M."/>
            <person name="Angeli S."/>
            <person name="Foret S."/>
            <person name="Bucher G."/>
            <person name="Schuetz S."/>
            <person name="Maleszka R."/>
            <person name="Wimmer E.A."/>
            <person name="Beeman R.W."/>
            <person name="Lorenzen M."/>
            <person name="Tomoyasu Y."/>
            <person name="Miller S.C."/>
            <person name="Grossmann D."/>
            <person name="Bucher G."/>
        </authorList>
    </citation>
    <scope>NUCLEOTIDE SEQUENCE [LARGE SCALE GENOMIC DNA]</scope>
    <source>
        <strain evidence="5 6">Georgia GA2</strain>
    </source>
</reference>
<dbReference type="Proteomes" id="UP000007266">
    <property type="component" value="Linkage group 9"/>
</dbReference>
<dbReference type="PhylomeDB" id="D6X2H5"/>
<organism evidence="5 6">
    <name type="scientific">Tribolium castaneum</name>
    <name type="common">Red flour beetle</name>
    <dbReference type="NCBI Taxonomy" id="7070"/>
    <lineage>
        <taxon>Eukaryota</taxon>
        <taxon>Metazoa</taxon>
        <taxon>Ecdysozoa</taxon>
        <taxon>Arthropoda</taxon>
        <taxon>Hexapoda</taxon>
        <taxon>Insecta</taxon>
        <taxon>Pterygota</taxon>
        <taxon>Neoptera</taxon>
        <taxon>Endopterygota</taxon>
        <taxon>Coleoptera</taxon>
        <taxon>Polyphaga</taxon>
        <taxon>Cucujiformia</taxon>
        <taxon>Tenebrionidae</taxon>
        <taxon>Tenebrionidae incertae sedis</taxon>
        <taxon>Tribolium</taxon>
    </lineage>
</organism>
<reference evidence="5 6" key="2">
    <citation type="journal article" date="2010" name="Nucleic Acids Res.">
        <title>BeetleBase in 2010: revisions to provide comprehensive genomic information for Tribolium castaneum.</title>
        <authorList>
            <person name="Kim H.S."/>
            <person name="Murphy T."/>
            <person name="Xia J."/>
            <person name="Caragea D."/>
            <person name="Park Y."/>
            <person name="Beeman R.W."/>
            <person name="Lorenzen M.D."/>
            <person name="Butcher S."/>
            <person name="Manak J.R."/>
            <person name="Brown S.J."/>
        </authorList>
    </citation>
    <scope>GENOME REANNOTATION</scope>
    <source>
        <strain evidence="5 6">Georgia GA2</strain>
    </source>
</reference>
<proteinExistence type="inferred from homology"/>
<dbReference type="Pfam" id="PF11326">
    <property type="entry name" value="PANTS-like"/>
    <property type="match status" value="1"/>
</dbReference>
<protein>
    <recommendedName>
        <fullName evidence="3">Synaptic plasticity regulator PANTS</fullName>
    </recommendedName>
    <alternativeName>
        <fullName evidence="4">Plasticity-associated neural transcript short</fullName>
    </alternativeName>
</protein>
<evidence type="ECO:0000256" key="3">
    <source>
        <dbReference type="ARBA" id="ARBA00044072"/>
    </source>
</evidence>
<evidence type="ECO:0000313" key="6">
    <source>
        <dbReference type="Proteomes" id="UP000007266"/>
    </source>
</evidence>
<dbReference type="FunCoup" id="D6X2H5">
    <property type="interactions" value="44"/>
</dbReference>
<comment type="subcellular location">
    <subcellularLocation>
        <location evidence="2">Synaptic cleft</location>
    </subcellularLocation>
</comment>
<dbReference type="GO" id="GO:0043083">
    <property type="term" value="C:synaptic cleft"/>
    <property type="evidence" value="ECO:0007669"/>
    <property type="project" value="UniProtKB-SubCell"/>
</dbReference>
<keyword evidence="6" id="KW-1185">Reference proteome</keyword>
<dbReference type="InterPro" id="IPR021475">
    <property type="entry name" value="Pants/Emi1-like"/>
</dbReference>
<dbReference type="KEGG" id="tca:656457"/>
<dbReference type="InParanoid" id="D6X2H5"/>
<evidence type="ECO:0000256" key="2">
    <source>
        <dbReference type="ARBA" id="ARBA00043942"/>
    </source>
</evidence>
<dbReference type="AlphaFoldDB" id="D6X2H5"/>
<evidence type="ECO:0000256" key="4">
    <source>
        <dbReference type="ARBA" id="ARBA00044235"/>
    </source>
</evidence>
<dbReference type="eggNOG" id="ENOG502S4W2">
    <property type="taxonomic scope" value="Eukaryota"/>
</dbReference>
<comment type="similarity">
    <text evidence="1">Belongs to the UPF0545 family.</text>
</comment>
<dbReference type="PANTHER" id="PTHR28052:SF1">
    <property type="entry name" value="UPF0545 PROTEIN C22ORF39"/>
    <property type="match status" value="1"/>
</dbReference>
<evidence type="ECO:0000313" key="5">
    <source>
        <dbReference type="EMBL" id="EFA09858.1"/>
    </source>
</evidence>
<accession>D6X2H5</accession>
<name>D6X2H5_TRICA</name>
<evidence type="ECO:0000256" key="1">
    <source>
        <dbReference type="ARBA" id="ARBA00006412"/>
    </source>
</evidence>
<dbReference type="EMBL" id="KQ971372">
    <property type="protein sequence ID" value="EFA09858.1"/>
    <property type="molecule type" value="Genomic_DNA"/>
</dbReference>
<dbReference type="OMA" id="CHLYKDE"/>
<dbReference type="HOGENOM" id="CLU_130047_0_0_1"/>
<sequence>MTESNEKNEKEEPKIEDEWLIRPCPVYEEEYKECSSLRGRFHQYFIFGETLDCISWKRDYDNCCRWRENKDVKSAKEIIENEKRRRKDRLVPHFSNDVWPRRTSPPDNWNSPLPEHIQKEYETSYLNIKSKELKGEIPPQVDISSYCTLM</sequence>